<dbReference type="Gene3D" id="3.40.50.300">
    <property type="entry name" value="P-loop containing nucleotide triphosphate hydrolases"/>
    <property type="match status" value="1"/>
</dbReference>
<feature type="transmembrane region" description="Helical" evidence="1">
    <location>
        <begin position="463"/>
        <end position="481"/>
    </location>
</feature>
<dbReference type="CDD" id="cd01879">
    <property type="entry name" value="FeoB"/>
    <property type="match status" value="1"/>
</dbReference>
<keyword evidence="1" id="KW-1133">Transmembrane helix</keyword>
<evidence type="ECO:0000313" key="3">
    <source>
        <dbReference type="EMBL" id="SHE74173.1"/>
    </source>
</evidence>
<dbReference type="PRINTS" id="PR00326">
    <property type="entry name" value="GTP1OBG"/>
</dbReference>
<dbReference type="AlphaFoldDB" id="A0A1M4VZ75"/>
<dbReference type="GO" id="GO:0005886">
    <property type="term" value="C:plasma membrane"/>
    <property type="evidence" value="ECO:0007669"/>
    <property type="project" value="TreeGrafter"/>
</dbReference>
<name>A0A1M4VZ75_9FIRM</name>
<feature type="transmembrane region" description="Helical" evidence="1">
    <location>
        <begin position="228"/>
        <end position="250"/>
    </location>
</feature>
<dbReference type="Proteomes" id="UP000184251">
    <property type="component" value="Unassembled WGS sequence"/>
</dbReference>
<dbReference type="GO" id="GO:0005525">
    <property type="term" value="F:GTP binding"/>
    <property type="evidence" value="ECO:0007669"/>
    <property type="project" value="InterPro"/>
</dbReference>
<dbReference type="InterPro" id="IPR030389">
    <property type="entry name" value="G_FEOB_dom"/>
</dbReference>
<dbReference type="InterPro" id="IPR006073">
    <property type="entry name" value="GTP-bd"/>
</dbReference>
<gene>
    <name evidence="3" type="ORF">SAMN02746064_01106</name>
</gene>
<evidence type="ECO:0000259" key="2">
    <source>
        <dbReference type="PROSITE" id="PS51711"/>
    </source>
</evidence>
<dbReference type="SUPFAM" id="SSF52540">
    <property type="entry name" value="P-loop containing nucleoside triphosphate hydrolases"/>
    <property type="match status" value="1"/>
</dbReference>
<feature type="transmembrane region" description="Helical" evidence="1">
    <location>
        <begin position="343"/>
        <end position="365"/>
    </location>
</feature>
<feature type="transmembrane region" description="Helical" evidence="1">
    <location>
        <begin position="295"/>
        <end position="323"/>
    </location>
</feature>
<feature type="transmembrane region" description="Helical" evidence="1">
    <location>
        <begin position="406"/>
        <end position="430"/>
    </location>
</feature>
<keyword evidence="1" id="KW-0472">Membrane</keyword>
<reference evidence="3 4" key="1">
    <citation type="submission" date="2016-11" db="EMBL/GenBank/DDBJ databases">
        <authorList>
            <person name="Jaros S."/>
            <person name="Januszkiewicz K."/>
            <person name="Wedrychowicz H."/>
        </authorList>
    </citation>
    <scope>NUCLEOTIDE SEQUENCE [LARGE SCALE GENOMIC DNA]</scope>
    <source>
        <strain evidence="3 4">DSM 14828</strain>
    </source>
</reference>
<dbReference type="PROSITE" id="PS51711">
    <property type="entry name" value="G_FEOB"/>
    <property type="match status" value="1"/>
</dbReference>
<dbReference type="RefSeq" id="WP_073270092.1">
    <property type="nucleotide sequence ID" value="NZ_FQTU01000006.1"/>
</dbReference>
<dbReference type="InterPro" id="IPR050860">
    <property type="entry name" value="FeoB_GTPase"/>
</dbReference>
<dbReference type="GO" id="GO:0015093">
    <property type="term" value="F:ferrous iron transmembrane transporter activity"/>
    <property type="evidence" value="ECO:0007669"/>
    <property type="project" value="TreeGrafter"/>
</dbReference>
<feature type="transmembrane region" description="Helical" evidence="1">
    <location>
        <begin position="377"/>
        <end position="400"/>
    </location>
</feature>
<dbReference type="PANTHER" id="PTHR43185:SF2">
    <property type="entry name" value="FERROUS IRON TRANSPORT PROTEIN B"/>
    <property type="match status" value="1"/>
</dbReference>
<feature type="domain" description="FeoB-type G" evidence="2">
    <location>
        <begin position="18"/>
        <end position="179"/>
    </location>
</feature>
<dbReference type="STRING" id="1120975.SAMN02746064_01106"/>
<accession>A0A1M4VZ75</accession>
<keyword evidence="4" id="KW-1185">Reference proteome</keyword>
<dbReference type="EMBL" id="FQTU01000006">
    <property type="protein sequence ID" value="SHE74173.1"/>
    <property type="molecule type" value="Genomic_DNA"/>
</dbReference>
<evidence type="ECO:0000313" key="4">
    <source>
        <dbReference type="Proteomes" id="UP000184251"/>
    </source>
</evidence>
<dbReference type="InterPro" id="IPR011642">
    <property type="entry name" value="Gate_dom"/>
</dbReference>
<proteinExistence type="predicted"/>
<dbReference type="InterPro" id="IPR027417">
    <property type="entry name" value="P-loop_NTPase"/>
</dbReference>
<feature type="transmembrane region" description="Helical" evidence="1">
    <location>
        <begin position="256"/>
        <end position="274"/>
    </location>
</feature>
<dbReference type="PANTHER" id="PTHR43185">
    <property type="entry name" value="FERROUS IRON TRANSPORT PROTEIN B"/>
    <property type="match status" value="1"/>
</dbReference>
<evidence type="ECO:0000256" key="1">
    <source>
        <dbReference type="SAM" id="Phobius"/>
    </source>
</evidence>
<organism evidence="3 4">
    <name type="scientific">Alkalibacter saccharofermentans DSM 14828</name>
    <dbReference type="NCBI Taxonomy" id="1120975"/>
    <lineage>
        <taxon>Bacteria</taxon>
        <taxon>Bacillati</taxon>
        <taxon>Bacillota</taxon>
        <taxon>Clostridia</taxon>
        <taxon>Eubacteriales</taxon>
        <taxon>Eubacteriaceae</taxon>
        <taxon>Alkalibacter</taxon>
    </lineage>
</organism>
<protein>
    <submittedName>
        <fullName evidence="3">Ferrous iron transport protein B</fullName>
    </submittedName>
</protein>
<dbReference type="Pfam" id="PF07670">
    <property type="entry name" value="Gate"/>
    <property type="match status" value="2"/>
</dbReference>
<sequence>MSCHDINEKEIKKHLSQKNKILLMGNPNVGKSVFFSRMTGMDAISSNYSGTTVSYTQGDMKLSDKGYTLIDVPGVFSLKSTSEAEDVAEKFLSSEPEAIICVLDATNLQRSLELALELKSYGIPTAYALNFLDVAKREGIEINVGMLSKLLDSPVVETIAVKSSGFEELKEAVVELLKKAECRGCEKSGCGSCPKGREEIYDTAREITKKVRKTNAKADRNKTRISDWMIRPSTGVPIAVLIMALSLGMIVGGGKALRAVFFLPLVNGIIVPFFKNIFTSIIPEGIIQNVLIGEYGIFVIGFEWPIALIFPYVFLFYVVFSFLEDMGYLPRLGILFDNLMSRFGMQGGSIINIMMGYGCAIPAIIGTRACTTKKERLVVTTLVCVTIPCISQTGALIELISSKSYLIFLPLALISLIVFISVASLAGRFINGKVDPMIIQIPNLLIPDKKTYGKKLMIRMKHFLIEAEGPMFFAIVIAALFKETGFLDVIAAASSPLVQGWLGLPQQAADGLLLGIVRREMSIAPLVGLNLTSLQVLVAGLVSLFYLPCLSVFGIIASEFNAKTAAGIAVATTCFAFLIGGLVNQIGLRLF</sequence>
<dbReference type="Pfam" id="PF02421">
    <property type="entry name" value="FeoB_N"/>
    <property type="match status" value="1"/>
</dbReference>
<feature type="transmembrane region" description="Helical" evidence="1">
    <location>
        <begin position="536"/>
        <end position="557"/>
    </location>
</feature>
<keyword evidence="1" id="KW-0812">Transmembrane</keyword>
<feature type="transmembrane region" description="Helical" evidence="1">
    <location>
        <begin position="564"/>
        <end position="583"/>
    </location>
</feature>